<accession>A0AAU7GE02</accession>
<protein>
    <submittedName>
        <fullName evidence="2">Class I SAM-dependent methyltransferase</fullName>
        <ecNumber evidence="2">2.1.1.-</ecNumber>
    </submittedName>
</protein>
<reference evidence="2" key="1">
    <citation type="submission" date="2024-05" db="EMBL/GenBank/DDBJ databases">
        <title>The Natural Products Discovery Center: Release of the First 8490 Sequenced Strains for Exploring Actinobacteria Biosynthetic Diversity.</title>
        <authorList>
            <person name="Kalkreuter E."/>
            <person name="Kautsar S.A."/>
            <person name="Yang D."/>
            <person name="Bader C.D."/>
            <person name="Teijaro C.N."/>
            <person name="Fluegel L."/>
            <person name="Davis C.M."/>
            <person name="Simpson J.R."/>
            <person name="Lauterbach L."/>
            <person name="Steele A.D."/>
            <person name="Gui C."/>
            <person name="Meng S."/>
            <person name="Li G."/>
            <person name="Viehrig K."/>
            <person name="Ye F."/>
            <person name="Su P."/>
            <person name="Kiefer A.F."/>
            <person name="Nichols A."/>
            <person name="Cepeda A.J."/>
            <person name="Yan W."/>
            <person name="Fan B."/>
            <person name="Jiang Y."/>
            <person name="Adhikari A."/>
            <person name="Zheng C.-J."/>
            <person name="Schuster L."/>
            <person name="Cowan T.M."/>
            <person name="Smanski M.J."/>
            <person name="Chevrette M.G."/>
            <person name="de Carvalho L.P.S."/>
            <person name="Shen B."/>
        </authorList>
    </citation>
    <scope>NUCLEOTIDE SEQUENCE</scope>
    <source>
        <strain evidence="2">NPDC080035</strain>
    </source>
</reference>
<dbReference type="Pfam" id="PF08241">
    <property type="entry name" value="Methyltransf_11"/>
    <property type="match status" value="1"/>
</dbReference>
<dbReference type="SUPFAM" id="SSF53335">
    <property type="entry name" value="S-adenosyl-L-methionine-dependent methyltransferases"/>
    <property type="match status" value="1"/>
</dbReference>
<sequence length="259" mass="26884">MSFDGVAAASYDSFMGRYSTPLASLFAASARLPETGRVLDVGSGPGALTGVLAARYGVANVAAVDPADAFVAALRSRLPGVDARVASAESLPFPDDAFDAALAALVVHFMADPHRGVGELVRVTRPGGAVAACVWDFAGGRAPQSLFFGALRDVARDVDDETDRTGARGGDLPALLRAAGCVEVRETELTVEVPYPGFDDWWQPYTLGVSPAGRQLAALDPGDRDRVRSLCRDRLPSGPVVVSAKAWSASGIVPSSGRG</sequence>
<dbReference type="PANTHER" id="PTHR42912">
    <property type="entry name" value="METHYLTRANSFERASE"/>
    <property type="match status" value="1"/>
</dbReference>
<keyword evidence="2" id="KW-0808">Transferase</keyword>
<organism evidence="2">
    <name type="scientific">Leifsonia sp. NPDC080035</name>
    <dbReference type="NCBI Taxonomy" id="3143936"/>
    <lineage>
        <taxon>Bacteria</taxon>
        <taxon>Bacillati</taxon>
        <taxon>Actinomycetota</taxon>
        <taxon>Actinomycetes</taxon>
        <taxon>Micrococcales</taxon>
        <taxon>Microbacteriaceae</taxon>
        <taxon>Leifsonia</taxon>
    </lineage>
</organism>
<dbReference type="PANTHER" id="PTHR42912:SF93">
    <property type="entry name" value="N6-ADENOSINE-METHYLTRANSFERASE TMT1A"/>
    <property type="match status" value="1"/>
</dbReference>
<dbReference type="GO" id="GO:0032259">
    <property type="term" value="P:methylation"/>
    <property type="evidence" value="ECO:0007669"/>
    <property type="project" value="UniProtKB-KW"/>
</dbReference>
<dbReference type="AlphaFoldDB" id="A0AAU7GE02"/>
<evidence type="ECO:0000313" key="2">
    <source>
        <dbReference type="EMBL" id="XBM48651.1"/>
    </source>
</evidence>
<evidence type="ECO:0000259" key="1">
    <source>
        <dbReference type="Pfam" id="PF08241"/>
    </source>
</evidence>
<dbReference type="EMBL" id="CP157390">
    <property type="protein sequence ID" value="XBM48651.1"/>
    <property type="molecule type" value="Genomic_DNA"/>
</dbReference>
<dbReference type="RefSeq" id="WP_348788596.1">
    <property type="nucleotide sequence ID" value="NZ_CP157390.1"/>
</dbReference>
<dbReference type="Gene3D" id="3.40.50.150">
    <property type="entry name" value="Vaccinia Virus protein VP39"/>
    <property type="match status" value="1"/>
</dbReference>
<dbReference type="InterPro" id="IPR013216">
    <property type="entry name" value="Methyltransf_11"/>
</dbReference>
<dbReference type="EC" id="2.1.1.-" evidence="2"/>
<name>A0AAU7GE02_9MICO</name>
<gene>
    <name evidence="2" type="ORF">AAME72_02065</name>
</gene>
<dbReference type="GO" id="GO:0008757">
    <property type="term" value="F:S-adenosylmethionine-dependent methyltransferase activity"/>
    <property type="evidence" value="ECO:0007669"/>
    <property type="project" value="InterPro"/>
</dbReference>
<keyword evidence="2" id="KW-0489">Methyltransferase</keyword>
<proteinExistence type="predicted"/>
<dbReference type="InterPro" id="IPR029063">
    <property type="entry name" value="SAM-dependent_MTases_sf"/>
</dbReference>
<dbReference type="InterPro" id="IPR050508">
    <property type="entry name" value="Methyltransf_Superfamily"/>
</dbReference>
<dbReference type="CDD" id="cd02440">
    <property type="entry name" value="AdoMet_MTases"/>
    <property type="match status" value="1"/>
</dbReference>
<feature type="domain" description="Methyltransferase type 11" evidence="1">
    <location>
        <begin position="39"/>
        <end position="131"/>
    </location>
</feature>